<dbReference type="EC" id="2.1.1.193" evidence="3 12"/>
<keyword evidence="15" id="KW-1185">Reference proteome</keyword>
<evidence type="ECO:0000256" key="5">
    <source>
        <dbReference type="ARBA" id="ARBA00022490"/>
    </source>
</evidence>
<name>A0A8I0KR53_9ACTO</name>
<dbReference type="InterPro" id="IPR006700">
    <property type="entry name" value="RsmE"/>
</dbReference>
<evidence type="ECO:0000256" key="10">
    <source>
        <dbReference type="ARBA" id="ARBA00025699"/>
    </source>
</evidence>
<dbReference type="PIRSF" id="PIRSF015601">
    <property type="entry name" value="MTase_slr0722"/>
    <property type="match status" value="1"/>
</dbReference>
<dbReference type="Gene3D" id="2.40.240.20">
    <property type="entry name" value="Hypothetical PUA domain-like, domain 1"/>
    <property type="match status" value="1"/>
</dbReference>
<dbReference type="InterPro" id="IPR029026">
    <property type="entry name" value="tRNA_m1G_MTases_N"/>
</dbReference>
<comment type="similarity">
    <text evidence="2 12">Belongs to the RNA methyltransferase RsmE family.</text>
</comment>
<dbReference type="SUPFAM" id="SSF75217">
    <property type="entry name" value="alpha/beta knot"/>
    <property type="match status" value="1"/>
</dbReference>
<comment type="catalytic activity">
    <reaction evidence="11 12">
        <text>uridine(1498) in 16S rRNA + S-adenosyl-L-methionine = N(3)-methyluridine(1498) in 16S rRNA + S-adenosyl-L-homocysteine + H(+)</text>
        <dbReference type="Rhea" id="RHEA:42920"/>
        <dbReference type="Rhea" id="RHEA-COMP:10283"/>
        <dbReference type="Rhea" id="RHEA-COMP:10284"/>
        <dbReference type="ChEBI" id="CHEBI:15378"/>
        <dbReference type="ChEBI" id="CHEBI:57856"/>
        <dbReference type="ChEBI" id="CHEBI:59789"/>
        <dbReference type="ChEBI" id="CHEBI:65315"/>
        <dbReference type="ChEBI" id="CHEBI:74502"/>
        <dbReference type="EC" id="2.1.1.193"/>
    </reaction>
</comment>
<comment type="subcellular location">
    <subcellularLocation>
        <location evidence="1 12">Cytoplasm</location>
    </subcellularLocation>
</comment>
<dbReference type="Proteomes" id="UP000627538">
    <property type="component" value="Unassembled WGS sequence"/>
</dbReference>
<dbReference type="PANTHER" id="PTHR30027">
    <property type="entry name" value="RIBOSOMAL RNA SMALL SUBUNIT METHYLTRANSFERASE E"/>
    <property type="match status" value="1"/>
</dbReference>
<dbReference type="Pfam" id="PF04452">
    <property type="entry name" value="Methyltrans_RNA"/>
    <property type="match status" value="1"/>
</dbReference>
<protein>
    <recommendedName>
        <fullName evidence="4 12">Ribosomal RNA small subunit methyltransferase E</fullName>
        <ecNumber evidence="3 12">2.1.1.193</ecNumber>
    </recommendedName>
</protein>
<sequence length="262" mass="27963">MTRPVYTVGLADPPLSALAPGDVCRVSGNVARHAVVSRRLRVGEQLDLVDGAGLRVSVDVIEIDGPTYRARATAVVREPAPSPRLVLVQALAKNKRDQQAVESACEIGVDAIYPWTARRCIVTWKKADAVKSQRWFSTVLSACEQSRRARRPDLEALVSTGDLVAAVRAARERGEVVFVAHEVATQSLPSILAEAEAAPGYWVIVGPEGGITEDEITTLCEAGAQPIRMGPTVMRTSTAGVAALSVIAAHVGRWDTAEGTHE</sequence>
<evidence type="ECO:0000256" key="8">
    <source>
        <dbReference type="ARBA" id="ARBA00022679"/>
    </source>
</evidence>
<keyword evidence="7 12" id="KW-0489">Methyltransferase</keyword>
<dbReference type="CDD" id="cd18084">
    <property type="entry name" value="RsmE-like"/>
    <property type="match status" value="1"/>
</dbReference>
<evidence type="ECO:0000256" key="12">
    <source>
        <dbReference type="PIRNR" id="PIRNR015601"/>
    </source>
</evidence>
<dbReference type="PANTHER" id="PTHR30027:SF3">
    <property type="entry name" value="16S RRNA (URACIL(1498)-N(3))-METHYLTRANSFERASE"/>
    <property type="match status" value="1"/>
</dbReference>
<evidence type="ECO:0000313" key="14">
    <source>
        <dbReference type="EMBL" id="MBD3689092.1"/>
    </source>
</evidence>
<evidence type="ECO:0000313" key="15">
    <source>
        <dbReference type="Proteomes" id="UP000627538"/>
    </source>
</evidence>
<dbReference type="EMBL" id="JACRUO010000001">
    <property type="protein sequence ID" value="MBD3689092.1"/>
    <property type="molecule type" value="Genomic_DNA"/>
</dbReference>
<dbReference type="InterPro" id="IPR029028">
    <property type="entry name" value="Alpha/beta_knot_MTases"/>
</dbReference>
<feature type="domain" description="Ribosomal RNA small subunit methyltransferase E methyltransferase" evidence="13">
    <location>
        <begin position="82"/>
        <end position="247"/>
    </location>
</feature>
<comment type="caution">
    <text evidence="14">The sequence shown here is derived from an EMBL/GenBank/DDBJ whole genome shotgun (WGS) entry which is preliminary data.</text>
</comment>
<dbReference type="InterPro" id="IPR046886">
    <property type="entry name" value="RsmE_MTase_dom"/>
</dbReference>
<dbReference type="RefSeq" id="WP_191071165.1">
    <property type="nucleotide sequence ID" value="NZ_CP060506.1"/>
</dbReference>
<evidence type="ECO:0000256" key="3">
    <source>
        <dbReference type="ARBA" id="ARBA00012328"/>
    </source>
</evidence>
<dbReference type="GO" id="GO:0070042">
    <property type="term" value="F:rRNA (uridine-N3-)-methyltransferase activity"/>
    <property type="evidence" value="ECO:0007669"/>
    <property type="project" value="TreeGrafter"/>
</dbReference>
<dbReference type="AlphaFoldDB" id="A0A8I0KR53"/>
<comment type="function">
    <text evidence="10 12">Specifically methylates the N3 position of the uracil ring of uridine 1498 (m3U1498) in 16S rRNA. Acts on the fully assembled 30S ribosomal subunit.</text>
</comment>
<evidence type="ECO:0000256" key="9">
    <source>
        <dbReference type="ARBA" id="ARBA00022691"/>
    </source>
</evidence>
<dbReference type="NCBIfam" id="NF008693">
    <property type="entry name" value="PRK11713.2-3"/>
    <property type="match status" value="1"/>
</dbReference>
<dbReference type="NCBIfam" id="TIGR00046">
    <property type="entry name" value="RsmE family RNA methyltransferase"/>
    <property type="match status" value="1"/>
</dbReference>
<keyword evidence="5 12" id="KW-0963">Cytoplasm</keyword>
<accession>A0A8I0KR53</accession>
<organism evidence="14 15">
    <name type="scientific">Nanchangia anserum</name>
    <dbReference type="NCBI Taxonomy" id="2692125"/>
    <lineage>
        <taxon>Bacteria</taxon>
        <taxon>Bacillati</taxon>
        <taxon>Actinomycetota</taxon>
        <taxon>Actinomycetes</taxon>
        <taxon>Actinomycetales</taxon>
        <taxon>Actinomycetaceae</taxon>
        <taxon>Nanchangia</taxon>
    </lineage>
</organism>
<keyword evidence="9 12" id="KW-0949">S-adenosyl-L-methionine</keyword>
<reference evidence="14 15" key="1">
    <citation type="submission" date="2020-08" db="EMBL/GenBank/DDBJ databases">
        <title>Winkia gen. nov., sp. nov., isolated from faeces of the Anser albifrons in China.</title>
        <authorList>
            <person name="Liu Q."/>
        </authorList>
    </citation>
    <scope>NUCLEOTIDE SEQUENCE [LARGE SCALE GENOMIC DNA]</scope>
    <source>
        <strain evidence="14 15">C62</strain>
    </source>
</reference>
<gene>
    <name evidence="14" type="ORF">H8R10_02435</name>
</gene>
<keyword evidence="8 12" id="KW-0808">Transferase</keyword>
<evidence type="ECO:0000256" key="6">
    <source>
        <dbReference type="ARBA" id="ARBA00022552"/>
    </source>
</evidence>
<evidence type="ECO:0000256" key="2">
    <source>
        <dbReference type="ARBA" id="ARBA00005528"/>
    </source>
</evidence>
<dbReference type="Gene3D" id="3.40.1280.10">
    <property type="match status" value="1"/>
</dbReference>
<evidence type="ECO:0000256" key="4">
    <source>
        <dbReference type="ARBA" id="ARBA00013673"/>
    </source>
</evidence>
<dbReference type="SUPFAM" id="SSF88697">
    <property type="entry name" value="PUA domain-like"/>
    <property type="match status" value="1"/>
</dbReference>
<keyword evidence="6 12" id="KW-0698">rRNA processing</keyword>
<evidence type="ECO:0000256" key="11">
    <source>
        <dbReference type="ARBA" id="ARBA00047944"/>
    </source>
</evidence>
<evidence type="ECO:0000256" key="7">
    <source>
        <dbReference type="ARBA" id="ARBA00022603"/>
    </source>
</evidence>
<proteinExistence type="inferred from homology"/>
<evidence type="ECO:0000256" key="1">
    <source>
        <dbReference type="ARBA" id="ARBA00004496"/>
    </source>
</evidence>
<dbReference type="InterPro" id="IPR015947">
    <property type="entry name" value="PUA-like_sf"/>
</dbReference>
<evidence type="ECO:0000259" key="13">
    <source>
        <dbReference type="Pfam" id="PF04452"/>
    </source>
</evidence>
<dbReference type="GO" id="GO:0070475">
    <property type="term" value="P:rRNA base methylation"/>
    <property type="evidence" value="ECO:0007669"/>
    <property type="project" value="TreeGrafter"/>
</dbReference>
<dbReference type="GO" id="GO:0005737">
    <property type="term" value="C:cytoplasm"/>
    <property type="evidence" value="ECO:0007669"/>
    <property type="project" value="UniProtKB-SubCell"/>
</dbReference>